<accession>A0ABS4PUL4</accession>
<evidence type="ECO:0000259" key="8">
    <source>
        <dbReference type="Pfam" id="PF00933"/>
    </source>
</evidence>
<evidence type="ECO:0000313" key="10">
    <source>
        <dbReference type="Proteomes" id="UP000741013"/>
    </source>
</evidence>
<dbReference type="GO" id="GO:0004563">
    <property type="term" value="F:beta-N-acetylhexosaminidase activity"/>
    <property type="evidence" value="ECO:0007669"/>
    <property type="project" value="UniProtKB-EC"/>
</dbReference>
<proteinExistence type="inferred from homology"/>
<reference evidence="9 10" key="1">
    <citation type="submission" date="2021-03" db="EMBL/GenBank/DDBJ databases">
        <title>Sequencing the genomes of 1000 actinobacteria strains.</title>
        <authorList>
            <person name="Klenk H.-P."/>
        </authorList>
    </citation>
    <scope>NUCLEOTIDE SEQUENCE [LARGE SCALE GENOMIC DNA]</scope>
    <source>
        <strain evidence="9 10">DSM 45510</strain>
    </source>
</reference>
<dbReference type="SUPFAM" id="SSF51445">
    <property type="entry name" value="(Trans)glycosidases"/>
    <property type="match status" value="1"/>
</dbReference>
<sequence>MTRSASTRAWLLSLSAGAAVCAVIMAVVPHAPVPAVPPPPAPLAQPKSAPAPPGSPSPTAAVEQADCAGLAARMSERDQLAQLLMVGVNPADEGDAVKVVRDDHVGGIFVGGSATRVLTGGRLNAAHAASPHPLLVAVDDEGGRVQRIDDLDGELDSAREQAASATPEQVRALGAERGRQLKDRGVTVNLAPVADLSEASAATVIGDRSYGTDPAVATRYAGAFAEGLTEAGVIPVLKHFPGHGRAEGDSHKGLVRTPALAELKAEDLVPYANLLPRGAPVVMLGHLDVPGLTGGEAASVSPAAYRLLREDYHFDGVAMTDDLGAMRAITDRYGLPDAVLAAVTAGADLALWSGHDAPGPVLDRLARAKASGELPGERVAEALTRVLRLRTGCR</sequence>
<feature type="domain" description="Glycoside hydrolase family 3 N-terminal" evidence="8">
    <location>
        <begin position="77"/>
        <end position="389"/>
    </location>
</feature>
<keyword evidence="5 9" id="KW-0326">Glycosidase</keyword>
<dbReference type="Proteomes" id="UP000741013">
    <property type="component" value="Unassembled WGS sequence"/>
</dbReference>
<dbReference type="InterPro" id="IPR017853">
    <property type="entry name" value="GH"/>
</dbReference>
<organism evidence="9 10">
    <name type="scientific">Amycolatopsis magusensis</name>
    <dbReference type="NCBI Taxonomy" id="882444"/>
    <lineage>
        <taxon>Bacteria</taxon>
        <taxon>Bacillati</taxon>
        <taxon>Actinomycetota</taxon>
        <taxon>Actinomycetes</taxon>
        <taxon>Pseudonocardiales</taxon>
        <taxon>Pseudonocardiaceae</taxon>
        <taxon>Amycolatopsis</taxon>
    </lineage>
</organism>
<evidence type="ECO:0000256" key="5">
    <source>
        <dbReference type="ARBA" id="ARBA00023295"/>
    </source>
</evidence>
<dbReference type="EC" id="3.2.1.52" evidence="3"/>
<dbReference type="Gene3D" id="3.20.20.300">
    <property type="entry name" value="Glycoside hydrolase, family 3, N-terminal domain"/>
    <property type="match status" value="1"/>
</dbReference>
<evidence type="ECO:0000256" key="6">
    <source>
        <dbReference type="SAM" id="MobiDB-lite"/>
    </source>
</evidence>
<evidence type="ECO:0000313" key="9">
    <source>
        <dbReference type="EMBL" id="MBP2183127.1"/>
    </source>
</evidence>
<feature type="compositionally biased region" description="Pro residues" evidence="6">
    <location>
        <begin position="39"/>
        <end position="56"/>
    </location>
</feature>
<evidence type="ECO:0000256" key="1">
    <source>
        <dbReference type="ARBA" id="ARBA00001231"/>
    </source>
</evidence>
<feature type="chain" id="PRO_5045323894" description="beta-N-acetylhexosaminidase" evidence="7">
    <location>
        <begin position="19"/>
        <end position="394"/>
    </location>
</feature>
<dbReference type="PANTHER" id="PTHR30480">
    <property type="entry name" value="BETA-HEXOSAMINIDASE-RELATED"/>
    <property type="match status" value="1"/>
</dbReference>
<dbReference type="PANTHER" id="PTHR30480:SF13">
    <property type="entry name" value="BETA-HEXOSAMINIDASE"/>
    <property type="match status" value="1"/>
</dbReference>
<dbReference type="RefSeq" id="WP_209666333.1">
    <property type="nucleotide sequence ID" value="NZ_JAGGMS010000001.1"/>
</dbReference>
<feature type="signal peptide" evidence="7">
    <location>
        <begin position="1"/>
        <end position="18"/>
    </location>
</feature>
<dbReference type="EMBL" id="JAGGMS010000001">
    <property type="protein sequence ID" value="MBP2183127.1"/>
    <property type="molecule type" value="Genomic_DNA"/>
</dbReference>
<gene>
    <name evidence="9" type="ORF">JOM49_004653</name>
</gene>
<keyword evidence="7" id="KW-0732">Signal</keyword>
<feature type="region of interest" description="Disordered" evidence="6">
    <location>
        <begin position="39"/>
        <end position="63"/>
    </location>
</feature>
<dbReference type="InterPro" id="IPR036962">
    <property type="entry name" value="Glyco_hydro_3_N_sf"/>
</dbReference>
<evidence type="ECO:0000256" key="2">
    <source>
        <dbReference type="ARBA" id="ARBA00005336"/>
    </source>
</evidence>
<keyword evidence="4 9" id="KW-0378">Hydrolase</keyword>
<comment type="similarity">
    <text evidence="2">Belongs to the glycosyl hydrolase 3 family.</text>
</comment>
<evidence type="ECO:0000256" key="3">
    <source>
        <dbReference type="ARBA" id="ARBA00012663"/>
    </source>
</evidence>
<dbReference type="Pfam" id="PF00933">
    <property type="entry name" value="Glyco_hydro_3"/>
    <property type="match status" value="1"/>
</dbReference>
<comment type="caution">
    <text evidence="9">The sequence shown here is derived from an EMBL/GenBank/DDBJ whole genome shotgun (WGS) entry which is preliminary data.</text>
</comment>
<evidence type="ECO:0000256" key="4">
    <source>
        <dbReference type="ARBA" id="ARBA00022801"/>
    </source>
</evidence>
<keyword evidence="10" id="KW-1185">Reference proteome</keyword>
<comment type="catalytic activity">
    <reaction evidence="1">
        <text>Hydrolysis of terminal non-reducing N-acetyl-D-hexosamine residues in N-acetyl-beta-D-hexosaminides.</text>
        <dbReference type="EC" id="3.2.1.52"/>
    </reaction>
</comment>
<protein>
    <recommendedName>
        <fullName evidence="3">beta-N-acetylhexosaminidase</fullName>
        <ecNumber evidence="3">3.2.1.52</ecNumber>
    </recommendedName>
</protein>
<dbReference type="InterPro" id="IPR001764">
    <property type="entry name" value="Glyco_hydro_3_N"/>
</dbReference>
<dbReference type="InterPro" id="IPR050226">
    <property type="entry name" value="NagZ_Beta-hexosaminidase"/>
</dbReference>
<evidence type="ECO:0000256" key="7">
    <source>
        <dbReference type="SAM" id="SignalP"/>
    </source>
</evidence>
<name>A0ABS4PUL4_9PSEU</name>